<dbReference type="PANTHER" id="PTHR15507:SF14">
    <property type="entry name" value="ZINC FINGER PROTEIN 292"/>
    <property type="match status" value="1"/>
</dbReference>
<evidence type="ECO:0000256" key="4">
    <source>
        <dbReference type="ARBA" id="ARBA00022723"/>
    </source>
</evidence>
<feature type="region of interest" description="Disordered" evidence="13">
    <location>
        <begin position="1186"/>
        <end position="1214"/>
    </location>
</feature>
<feature type="compositionally biased region" description="Polar residues" evidence="13">
    <location>
        <begin position="743"/>
        <end position="763"/>
    </location>
</feature>
<keyword evidence="9" id="KW-0238">DNA-binding</keyword>
<feature type="domain" description="C2H2-type" evidence="14">
    <location>
        <begin position="706"/>
        <end position="735"/>
    </location>
</feature>
<feature type="region of interest" description="Disordered" evidence="13">
    <location>
        <begin position="739"/>
        <end position="770"/>
    </location>
</feature>
<evidence type="ECO:0000256" key="12">
    <source>
        <dbReference type="PROSITE-ProRule" id="PRU00042"/>
    </source>
</evidence>
<feature type="compositionally biased region" description="Polar residues" evidence="13">
    <location>
        <begin position="1186"/>
        <end position="1202"/>
    </location>
</feature>
<reference evidence="15" key="2">
    <citation type="submission" date="2025-09" db="UniProtKB">
        <authorList>
            <consortium name="Ensembl"/>
        </authorList>
    </citation>
    <scope>IDENTIFICATION</scope>
</reference>
<proteinExistence type="inferred from homology"/>
<feature type="domain" description="C2H2-type" evidence="14">
    <location>
        <begin position="649"/>
        <end position="678"/>
    </location>
</feature>
<evidence type="ECO:0000256" key="11">
    <source>
        <dbReference type="ARBA" id="ARBA00023242"/>
    </source>
</evidence>
<keyword evidence="10" id="KW-0804">Transcription</keyword>
<reference evidence="15" key="1">
    <citation type="submission" date="2025-08" db="UniProtKB">
        <authorList>
            <consortium name="Ensembl"/>
        </authorList>
    </citation>
    <scope>IDENTIFICATION</scope>
</reference>
<dbReference type="InterPro" id="IPR057986">
    <property type="entry name" value="TPR_Rlf/292/654"/>
</dbReference>
<organism evidence="15 16">
    <name type="scientific">Cyprinodon variegatus</name>
    <name type="common">Sheepshead minnow</name>
    <dbReference type="NCBI Taxonomy" id="28743"/>
    <lineage>
        <taxon>Eukaryota</taxon>
        <taxon>Metazoa</taxon>
        <taxon>Chordata</taxon>
        <taxon>Craniata</taxon>
        <taxon>Vertebrata</taxon>
        <taxon>Euteleostomi</taxon>
        <taxon>Actinopterygii</taxon>
        <taxon>Neopterygii</taxon>
        <taxon>Teleostei</taxon>
        <taxon>Neoteleostei</taxon>
        <taxon>Acanthomorphata</taxon>
        <taxon>Ovalentaria</taxon>
        <taxon>Atherinomorphae</taxon>
        <taxon>Cyprinodontiformes</taxon>
        <taxon>Cyprinodontidae</taxon>
        <taxon>Cyprinodon</taxon>
    </lineage>
</organism>
<feature type="compositionally biased region" description="Polar residues" evidence="13">
    <location>
        <begin position="1490"/>
        <end position="1499"/>
    </location>
</feature>
<dbReference type="InterPro" id="IPR036236">
    <property type="entry name" value="Znf_C2H2_sf"/>
</dbReference>
<dbReference type="Proteomes" id="UP000265020">
    <property type="component" value="Unassembled WGS sequence"/>
</dbReference>
<feature type="region of interest" description="Disordered" evidence="13">
    <location>
        <begin position="1482"/>
        <end position="1503"/>
    </location>
</feature>
<keyword evidence="8" id="KW-0805">Transcription regulation</keyword>
<dbReference type="GO" id="GO:0000981">
    <property type="term" value="F:DNA-binding transcription factor activity, RNA polymerase II-specific"/>
    <property type="evidence" value="ECO:0007669"/>
    <property type="project" value="TreeGrafter"/>
</dbReference>
<evidence type="ECO:0000256" key="3">
    <source>
        <dbReference type="ARBA" id="ARBA00022553"/>
    </source>
</evidence>
<evidence type="ECO:0000313" key="15">
    <source>
        <dbReference type="Ensembl" id="ENSCVAP00000029635.1"/>
    </source>
</evidence>
<dbReference type="GeneTree" id="ENSGT00950000183034"/>
<dbReference type="Pfam" id="PF26218">
    <property type="entry name" value="zf_C2H2_ZNF292"/>
    <property type="match status" value="2"/>
</dbReference>
<feature type="region of interest" description="Disordered" evidence="13">
    <location>
        <begin position="906"/>
        <end position="960"/>
    </location>
</feature>
<keyword evidence="16" id="KW-1185">Reference proteome</keyword>
<dbReference type="PANTHER" id="PTHR15507">
    <property type="entry name" value="ZINC FINGER PROTEIN RLF"/>
    <property type="match status" value="1"/>
</dbReference>
<dbReference type="SMART" id="SM00355">
    <property type="entry name" value="ZnF_C2H2"/>
    <property type="match status" value="16"/>
</dbReference>
<evidence type="ECO:0000256" key="2">
    <source>
        <dbReference type="ARBA" id="ARBA00006991"/>
    </source>
</evidence>
<name>A0A3Q2GMN5_CYPVA</name>
<dbReference type="GO" id="GO:0003677">
    <property type="term" value="F:DNA binding"/>
    <property type="evidence" value="ECO:0007669"/>
    <property type="project" value="UniProtKB-KW"/>
</dbReference>
<feature type="compositionally biased region" description="Polar residues" evidence="13">
    <location>
        <begin position="2053"/>
        <end position="2068"/>
    </location>
</feature>
<feature type="domain" description="C2H2-type" evidence="14">
    <location>
        <begin position="621"/>
        <end position="648"/>
    </location>
</feature>
<evidence type="ECO:0000256" key="5">
    <source>
        <dbReference type="ARBA" id="ARBA00022737"/>
    </source>
</evidence>
<dbReference type="InterPro" id="IPR058902">
    <property type="entry name" value="zf_C2H2_ZNF292/Rlf"/>
</dbReference>
<dbReference type="FunFam" id="3.30.160.60:FF:000065">
    <property type="entry name" value="B-cell CLL/lymphoma 6, member B"/>
    <property type="match status" value="1"/>
</dbReference>
<dbReference type="PROSITE" id="PS00028">
    <property type="entry name" value="ZINC_FINGER_C2H2_1"/>
    <property type="match status" value="10"/>
</dbReference>
<keyword evidence="6 12" id="KW-0863">Zinc-finger</keyword>
<accession>A0A3Q2GMN5</accession>
<keyword evidence="4" id="KW-0479">Metal-binding</keyword>
<dbReference type="Gene3D" id="3.30.160.60">
    <property type="entry name" value="Classic Zinc Finger"/>
    <property type="match status" value="4"/>
</dbReference>
<comment type="subcellular location">
    <subcellularLocation>
        <location evidence="1">Nucleus</location>
    </subcellularLocation>
</comment>
<feature type="region of interest" description="Disordered" evidence="13">
    <location>
        <begin position="804"/>
        <end position="842"/>
    </location>
</feature>
<dbReference type="InterPro" id="IPR052251">
    <property type="entry name" value="GH-ZnFinger_Regulators"/>
</dbReference>
<evidence type="ECO:0000256" key="10">
    <source>
        <dbReference type="ARBA" id="ARBA00023163"/>
    </source>
</evidence>
<dbReference type="Ensembl" id="ENSCVAT00000022799.1">
    <property type="protein sequence ID" value="ENSCVAP00000029635.1"/>
    <property type="gene ID" value="ENSCVAG00000017591.1"/>
</dbReference>
<dbReference type="Pfam" id="PF25420">
    <property type="entry name" value="zf-C2H2_ZN292"/>
    <property type="match status" value="1"/>
</dbReference>
<feature type="domain" description="C2H2-type" evidence="14">
    <location>
        <begin position="2006"/>
        <end position="2036"/>
    </location>
</feature>
<feature type="domain" description="C2H2-type" evidence="14">
    <location>
        <begin position="488"/>
        <end position="510"/>
    </location>
</feature>
<evidence type="ECO:0000256" key="9">
    <source>
        <dbReference type="ARBA" id="ARBA00023125"/>
    </source>
</evidence>
<dbReference type="InterPro" id="IPR013087">
    <property type="entry name" value="Znf_C2H2_type"/>
</dbReference>
<feature type="compositionally biased region" description="Basic and acidic residues" evidence="13">
    <location>
        <begin position="2043"/>
        <end position="2052"/>
    </location>
</feature>
<keyword evidence="11" id="KW-0539">Nucleus</keyword>
<keyword evidence="5" id="KW-0677">Repeat</keyword>
<feature type="compositionally biased region" description="Pro residues" evidence="13">
    <location>
        <begin position="921"/>
        <end position="932"/>
    </location>
</feature>
<feature type="region of interest" description="Disordered" evidence="13">
    <location>
        <begin position="2311"/>
        <end position="2332"/>
    </location>
</feature>
<feature type="domain" description="C2H2-type" evidence="14">
    <location>
        <begin position="580"/>
        <end position="609"/>
    </location>
</feature>
<evidence type="ECO:0000256" key="1">
    <source>
        <dbReference type="ARBA" id="ARBA00004123"/>
    </source>
</evidence>
<evidence type="ECO:0000256" key="7">
    <source>
        <dbReference type="ARBA" id="ARBA00022833"/>
    </source>
</evidence>
<feature type="compositionally biased region" description="Basic and acidic residues" evidence="13">
    <location>
        <begin position="2173"/>
        <end position="2204"/>
    </location>
</feature>
<feature type="domain" description="C2H2-type" evidence="14">
    <location>
        <begin position="964"/>
        <end position="989"/>
    </location>
</feature>
<dbReference type="PROSITE" id="PS50157">
    <property type="entry name" value="ZINC_FINGER_C2H2_2"/>
    <property type="match status" value="9"/>
</dbReference>
<feature type="compositionally biased region" description="Low complexity" evidence="13">
    <location>
        <begin position="818"/>
        <end position="829"/>
    </location>
</feature>
<evidence type="ECO:0000313" key="16">
    <source>
        <dbReference type="Proteomes" id="UP000265020"/>
    </source>
</evidence>
<evidence type="ECO:0000256" key="8">
    <source>
        <dbReference type="ARBA" id="ARBA00023015"/>
    </source>
</evidence>
<feature type="domain" description="C2H2-type" evidence="14">
    <location>
        <begin position="1871"/>
        <end position="1901"/>
    </location>
</feature>
<keyword evidence="3" id="KW-0597">Phosphoprotein</keyword>
<feature type="domain" description="C2H2-type" evidence="14">
    <location>
        <begin position="1726"/>
        <end position="1754"/>
    </location>
</feature>
<evidence type="ECO:0000259" key="14">
    <source>
        <dbReference type="PROSITE" id="PS50157"/>
    </source>
</evidence>
<dbReference type="Pfam" id="PF00096">
    <property type="entry name" value="zf-C2H2"/>
    <property type="match status" value="2"/>
</dbReference>
<evidence type="ECO:0000256" key="6">
    <source>
        <dbReference type="ARBA" id="ARBA00022771"/>
    </source>
</evidence>
<feature type="region of interest" description="Disordered" evidence="13">
    <location>
        <begin position="2043"/>
        <end position="2077"/>
    </location>
</feature>
<feature type="compositionally biased region" description="Basic and acidic residues" evidence="13">
    <location>
        <begin position="2312"/>
        <end position="2330"/>
    </location>
</feature>
<comment type="similarity">
    <text evidence="2">Belongs to the krueppel C2H2-type zinc-finger protein family.</text>
</comment>
<protein>
    <submittedName>
        <fullName evidence="15">Zinc finger protein 292b</fullName>
    </submittedName>
</protein>
<sequence length="2378" mass="267307">MRYYWLYFTIQGGEVERGNTQSATKPKDIDLSLDHCSYSVKAILLEFVGRWKTDEEPLPLVQMYLVALLSFAKASSYLSLQCENVPLVIERLSLKMKTPLISFSVEEFLQFEGPVLLQMRVKQLIKEKQLEKAAHLAKVCAERSAFQAKGHFKQMHLVCLCGILEKDQLMEELSKEDCQEALEMICNLESDGEDAAAFTLCSAFLNHQLLKGDTYCSWELTLFWSKLLKRLDPSDQAFLDKCRQMSVLCKSMYHILFLIKVIQSEISNAGLPVCIELCIRALRIASEDDKGKAAVCKTIFCLLPTDLEVKRACQLTEFLLEPTADSYYVVETLYNEPDQKLEEESMPIPNSLRCELLLVLKTQWPFDPEFWDWKTLKRHCLSLMGKEASIISSIESLNNSENEEEEYASLKELNNIPDDTVSGTFDLQEGTDRKQKNREMKKLREKGFVSTRFRNWQAYMQYCVLCDKEFLGHRIVRHAQTHISSGVYTCPICAQTFPSKETLLPHVTSHVKLSCKERLSAMNPNKAVVRSKIPAPPIAVLKTKAHNELQKLNRSLQQNMAAVQRAQPQGEQNAEVNEDNMCPVGKCKKSFKFFKNLIAHVKGHGDNEEAKTFLELQNNKVVCHYCRRHFISVNHLNDHLQVHCGAKPYICIQLNCKASFLTNTKLLTHKKLHSVFKARCMFPNCGKIFNAPFKLYDHEAHHYKTFTCKAADCGKIFHTQQQLDLHLENHAIQDQEAVACPQSADSTQPGPSLHEQTLSSPSPVKQEDSLKKINSEASGFTNPEKLRSIQSLLETSAEHVNAKVGGQMNPEAAESVAPPSNSYSSNNSPIRSVHSHSHDSSKSRYMVCDQPLDCNSLPHNYPAQQFESGVGQLLPCLPKSTTSKVISDILSSQSGHTFMSQSMQKPVSSRNNLAESLPHIFPDPPMSQPLPPKVNLQQPTESNREHLATSSNTPGPLPEPRERFHCAFGPCTKNYSSYRSVSKHMKAIHPDFYEQWKVARSEIRTSYIPAQNTLLGALSSGSALLKKQASRRVQRKNIIQPNPCLNMSSSSQYAAPHNVPPFPHSSTSSLLMANVLNSIVLSQLESGQSSVTAHSQVPRGQNPDGEFAANCNSSQLFSCAQQVMPDMDTTAAAFPACSSLCSAMESKMSQPNPLQSQLDNSRCAQRSMEVSQQMTASPSCTSQVQSSLVSCPNNQDQTQPRANQELPELSPAEDKLNSGSLQLAISGNVSETLTQPRKHTRTKWPAIIKDGKFVCRRCFRQFDNPRSLGGHLSKRAVCKPYQESEINTDLPQSFLDLLNSDQTVATSELQPFYNGAAGYQKHDNTLTGCSSAINHYPTPQYPKDNLQTFDNNQSNNDILKQLIPESSMFDPFAPPPHSHASHADSEPLLGTSVIQHTETVQLKQGANAYGPTHSLEPNVKRFPRSELCDPLLSEILTETTSSGLLGNASKITRTPELIFHESFPSKRSVLVPGPALNSIKPDFHLGQGTSGDIKTSTPVKSADQEIKKRLREQILAGDFHRRNVCPPGNGSPKPLGSVCNPSINSGFQNFSHNATSHLAAPGPVLERNSLAVPESSGEIESPLNTKSFIGFREMPRMHMELPSPPVTAANDLDSGTSELTPSQQQWMTDIQSALERLDLVREMSDQSTTTLNHQNANRTPLSSKVISKTSLPSTFRSIKPFSCDELNCPFSSFSGESLWKHLSKVHNYNLEMVNAVKRRLGQYAPFKCQKCPKSFTRNSNLRVHYRTGHKLSNKEIEDITNHTFQGDNHCSVIHKTAPIHNLEATLPSMAQIFASLQSAQAVISPEHGSKRQTLLPDVDSQLFPVKSEGLPLTESNPVRIPTEAKPNKNVFRRSKGKKQKYDDAMSPYRPYRCVHQGCEAAFTIQHNLILHYKAVHQSALSALQDTEEEEDQTEEAESPQTTEFRCQAKDCCCVFQEIPNLIQHYLTLHEFTDDKVDSLLSGVGRFTCGHQGCTETFTTYRKYKSHIKEQHKDLNFVKTEQLQVLFKCEIEGCDRSYATKSNMLRHMMKKHQELYELKLQNKPVKEEEEMKKNSTSSQYQITKTSNGKENIESNKKLPLRVHDRKKVNKSKSKHWLKYGKPSLKSKVDAAALCTLKFPLQYPCMIKGCTSVMKSEKSILKHYIVHGLSEKYLEQHRSHFIFCKKFSRHKCRSVRSDDSKSENTSEQSDAEKATESMTEEGRYEYSKPVLRRRSPAERPISRFNSKLAKKKSSDGPLVLKRKRGRPKKLAENVGKPNKVIQTPKADVAPCREEKQTPPTLAKIPEEAEQCAPLSSFKPMGFEMSFLKFLEQTNKSEPERSEKASEREEGKKSSIWFSNRQKVKSLSKVKIKLDPAFAGFTQPMLKQLQDMDPAVVLEKM</sequence>
<dbReference type="GO" id="GO:0008270">
    <property type="term" value="F:zinc ion binding"/>
    <property type="evidence" value="ECO:0007669"/>
    <property type="project" value="UniProtKB-KW"/>
</dbReference>
<keyword evidence="7" id="KW-0862">Zinc</keyword>
<dbReference type="Pfam" id="PF25580">
    <property type="entry name" value="TPR_Rlf"/>
    <property type="match status" value="1"/>
</dbReference>
<dbReference type="GO" id="GO:0005634">
    <property type="term" value="C:nucleus"/>
    <property type="evidence" value="ECO:0007669"/>
    <property type="project" value="UniProtKB-SubCell"/>
</dbReference>
<feature type="region of interest" description="Disordered" evidence="13">
    <location>
        <begin position="2172"/>
        <end position="2237"/>
    </location>
</feature>
<dbReference type="SUPFAM" id="SSF57667">
    <property type="entry name" value="beta-beta-alpha zinc fingers"/>
    <property type="match status" value="3"/>
</dbReference>
<evidence type="ECO:0000256" key="13">
    <source>
        <dbReference type="SAM" id="MobiDB-lite"/>
    </source>
</evidence>